<evidence type="ECO:0000313" key="2">
    <source>
        <dbReference type="Proteomes" id="UP000237684"/>
    </source>
</evidence>
<keyword evidence="2" id="KW-1185">Reference proteome</keyword>
<dbReference type="RefSeq" id="WP_105483855.1">
    <property type="nucleotide sequence ID" value="NZ_NIGF01000009.1"/>
</dbReference>
<dbReference type="Proteomes" id="UP000237684">
    <property type="component" value="Unassembled WGS sequence"/>
</dbReference>
<dbReference type="CDD" id="cd03801">
    <property type="entry name" value="GT4_PimA-like"/>
    <property type="match status" value="1"/>
</dbReference>
<keyword evidence="1" id="KW-0808">Transferase</keyword>
<dbReference type="EMBL" id="NIGF01000009">
    <property type="protein sequence ID" value="PQV63694.1"/>
    <property type="molecule type" value="Genomic_DNA"/>
</dbReference>
<sequence length="371" mass="42044">MKKKVLLTSHNASLSGAPKLLLNLAEVIQKEMGFETDFLLQADGPLKPEFLAMGEVFLLNRENKSLRDRIKNRIKNENSSIISRLNYDEYSFIIANTIIAGDLLHEIRIFYSGLILSYVHELNAIATSLATEEQIKYLIKSTNIFLSPCKNSKNYLMDSYKIAEDKIHVFPYFIPEMPKVVVENETEKPNFTIGGCGSVDLRKGTDLFVQLAAIFKENYPEIPASFIWQGSYEHSLEYKLLLKDVNILGIEDSCSFRSHKQSSVEFYNSLDVFVLTSREDPYPLVVLESANLSVPAVCFHGSGGSPEFIEGNGKVVKYLNLTEMAAAIAYYYHHPEVRLEDGKKAHAKLKHLHQDRKFIARKLSELIEAPL</sequence>
<comment type="caution">
    <text evidence="1">The sequence shown here is derived from an EMBL/GenBank/DDBJ whole genome shotgun (WGS) entry which is preliminary data.</text>
</comment>
<proteinExistence type="predicted"/>
<dbReference type="InParanoid" id="A0A2S8SSA3"/>
<gene>
    <name evidence="1" type="ORF">B1R32_10933</name>
</gene>
<dbReference type="OrthoDB" id="655095at2"/>
<dbReference type="Gene3D" id="3.40.50.2000">
    <property type="entry name" value="Glycogen Phosphorylase B"/>
    <property type="match status" value="2"/>
</dbReference>
<accession>A0A2S8SSA3</accession>
<reference evidence="1 2" key="1">
    <citation type="journal article" date="2018" name="Syst. Appl. Microbiol.">
        <title>Abditibacterium utsteinense sp. nov., the first cultivated member of candidate phylum FBP, isolated from ice-free Antarctic soil samples.</title>
        <authorList>
            <person name="Tahon G."/>
            <person name="Tytgat B."/>
            <person name="Lebbe L."/>
            <person name="Carlier A."/>
            <person name="Willems A."/>
        </authorList>
    </citation>
    <scope>NUCLEOTIDE SEQUENCE [LARGE SCALE GENOMIC DNA]</scope>
    <source>
        <strain evidence="1 2">LMG 29911</strain>
    </source>
</reference>
<organism evidence="1 2">
    <name type="scientific">Abditibacterium utsteinense</name>
    <dbReference type="NCBI Taxonomy" id="1960156"/>
    <lineage>
        <taxon>Bacteria</taxon>
        <taxon>Pseudomonadati</taxon>
        <taxon>Abditibacteriota</taxon>
        <taxon>Abditibacteriia</taxon>
        <taxon>Abditibacteriales</taxon>
        <taxon>Abditibacteriaceae</taxon>
        <taxon>Abditibacterium</taxon>
    </lineage>
</organism>
<dbReference type="SUPFAM" id="SSF53756">
    <property type="entry name" value="UDP-Glycosyltransferase/glycogen phosphorylase"/>
    <property type="match status" value="1"/>
</dbReference>
<protein>
    <submittedName>
        <fullName evidence="1">Glycosyltransferase involved in cell wall bisynthesis</fullName>
    </submittedName>
</protein>
<dbReference type="AlphaFoldDB" id="A0A2S8SSA3"/>
<dbReference type="Pfam" id="PF13692">
    <property type="entry name" value="Glyco_trans_1_4"/>
    <property type="match status" value="1"/>
</dbReference>
<dbReference type="GO" id="GO:0016740">
    <property type="term" value="F:transferase activity"/>
    <property type="evidence" value="ECO:0007669"/>
    <property type="project" value="UniProtKB-KW"/>
</dbReference>
<dbReference type="PANTHER" id="PTHR12526">
    <property type="entry name" value="GLYCOSYLTRANSFERASE"/>
    <property type="match status" value="1"/>
</dbReference>
<dbReference type="PANTHER" id="PTHR12526:SF637">
    <property type="entry name" value="GLYCOSYLTRANSFERASE EPSF-RELATED"/>
    <property type="match status" value="1"/>
</dbReference>
<name>A0A2S8SSA3_9BACT</name>
<evidence type="ECO:0000313" key="1">
    <source>
        <dbReference type="EMBL" id="PQV63694.1"/>
    </source>
</evidence>